<feature type="non-terminal residue" evidence="2">
    <location>
        <position position="1178"/>
    </location>
</feature>
<feature type="domain" description="Pyrrolo-quinoline quinone repeat" evidence="1">
    <location>
        <begin position="79"/>
        <end position="208"/>
    </location>
</feature>
<dbReference type="SMART" id="SM00564">
    <property type="entry name" value="PQQ"/>
    <property type="match status" value="9"/>
</dbReference>
<gene>
    <name evidence="2" type="ORF">METZ01_LOCUS95609</name>
</gene>
<evidence type="ECO:0000259" key="1">
    <source>
        <dbReference type="Pfam" id="PF13360"/>
    </source>
</evidence>
<accession>A0A381VR10</accession>
<sequence>MKSFRWMVLVCLVSFTQGSSASDWPTYRHDGNRSAVSSESMPGQLNPQWIFESRHQPMSAWPMPGEETPRMHTDRAYHVVVAGRTLFFGNNIDNHIYALDTRTAEERWRFAAGGSIRFAPIVHEGSLFFGSDDGNVYCLNTADGSLVWKYRPSPSGERVIGNGRMISLWPVRTGLLLEGGTLYLAAGIFPYEGIYVAALEAKTGREVWLNDTAGDQAWGHQYGGMAPQGYLVASSDNLYVPTGRGMPAAFDKLTGKFKKFLNAGGKVGGAWMQVAGNELFAGNDNQGAETKITFDATSGANRGDQFGGFPSIDMVITEAVAYLVTQKGLYAIDRAANAKAAAAIPKLNTEEADLVKSITEIRERHKTAAKDSNAGDLAKATAELNQATGRLTAIAKEKEALNAARAKWFVSREQMGPLTVAGQLGPIALAGQTLFAGGEGYVVSLKADTGQLISVHGVEGTAMSLAVADERLFVSSDLGSIHCLGAQDSPKLMIKRTEPAKLVAPGQAAREIAKEIERRSGVSKGWCLVAGARDGRLAKALARETQMNIVVIEHDPERLKTIRKELYSSVLYGNRVVAADWDYAELPDYFANLIVSERAWLGDDMHLPVDQLARVLRPTGGVLLLGSTAAWPKNREVKVIKGLKANARATHEVAKSNGWLKFTRGKLDGAGSWTGLYGNNSKTSSTRDRLVKGPLGVLWFGEPGSKYMVDRHARSVSPLAINGRLFVQGMEVVMAYDAYNGTFLWQRKISGAVRVRVDVDSSNITANEDSIFVAAHDRVLQLDAQTGRTRREFQVPRTPGGQVLRWGNISVDGGTLFGTGAMPLANEYGYLWNALVKNGEWIAEADAPKEALAKFKTIKTSYPRPDNRAYDYFKRAGLHWHPINTFPAWMPDFKPSSVAKTIMLSEKVFAYDIPTGELIWEHTGKSIPNISLVIGGDRVFFLQDDISETERQEARDSVRASIKGGSYIPEGEQQLDEKDRDVRRVVCLNAKTGEELWNRPQDLTGSGGTKLGLAYQDGKVLFFGHYSNHDEGPFNKGELTWRRITVLQGDSGSLLWSKPLNYRRRPTIVGDTIYIEPRRCDLATGEIQKRSHPITGETVDWEFVRPGHSCGIVTATPHNLFFRSYSGAIVNTEQDSGLQLFGGMRPGCWNSMIPANGLLSMQEASAGCTCNYSLRTTV</sequence>
<dbReference type="PANTHER" id="PTHR34512:SF30">
    <property type="entry name" value="OUTER MEMBRANE PROTEIN ASSEMBLY FACTOR BAMB"/>
    <property type="match status" value="1"/>
</dbReference>
<dbReference type="Gene3D" id="3.40.50.150">
    <property type="entry name" value="Vaccinia Virus protein VP39"/>
    <property type="match status" value="1"/>
</dbReference>
<dbReference type="Gene3D" id="2.40.128.630">
    <property type="match status" value="1"/>
</dbReference>
<name>A0A381VR10_9ZZZZ</name>
<dbReference type="SUPFAM" id="SSF53335">
    <property type="entry name" value="S-adenosyl-L-methionine-dependent methyltransferases"/>
    <property type="match status" value="1"/>
</dbReference>
<dbReference type="EMBL" id="UINC01009538">
    <property type="protein sequence ID" value="SVA42755.1"/>
    <property type="molecule type" value="Genomic_DNA"/>
</dbReference>
<dbReference type="InterPro" id="IPR011047">
    <property type="entry name" value="Quinoprotein_ADH-like_sf"/>
</dbReference>
<dbReference type="InterPro" id="IPR015943">
    <property type="entry name" value="WD40/YVTN_repeat-like_dom_sf"/>
</dbReference>
<dbReference type="Pfam" id="PF13360">
    <property type="entry name" value="PQQ_2"/>
    <property type="match status" value="2"/>
</dbReference>
<dbReference type="AlphaFoldDB" id="A0A381VR10"/>
<protein>
    <recommendedName>
        <fullName evidence="1">Pyrrolo-quinoline quinone repeat domain-containing protein</fullName>
    </recommendedName>
</protein>
<dbReference type="InterPro" id="IPR002372">
    <property type="entry name" value="PQQ_rpt_dom"/>
</dbReference>
<dbReference type="PANTHER" id="PTHR34512">
    <property type="entry name" value="CELL SURFACE PROTEIN"/>
    <property type="match status" value="1"/>
</dbReference>
<feature type="domain" description="Pyrrolo-quinoline quinone repeat" evidence="1">
    <location>
        <begin position="721"/>
        <end position="796"/>
    </location>
</feature>
<dbReference type="Gene3D" id="2.130.10.10">
    <property type="entry name" value="YVTN repeat-like/Quinoprotein amine dehydrogenase"/>
    <property type="match status" value="3"/>
</dbReference>
<evidence type="ECO:0000313" key="2">
    <source>
        <dbReference type="EMBL" id="SVA42755.1"/>
    </source>
</evidence>
<dbReference type="SUPFAM" id="SSF50998">
    <property type="entry name" value="Quinoprotein alcohol dehydrogenase-like"/>
    <property type="match status" value="3"/>
</dbReference>
<organism evidence="2">
    <name type="scientific">marine metagenome</name>
    <dbReference type="NCBI Taxonomy" id="408172"/>
    <lineage>
        <taxon>unclassified sequences</taxon>
        <taxon>metagenomes</taxon>
        <taxon>ecological metagenomes</taxon>
    </lineage>
</organism>
<dbReference type="InterPro" id="IPR029063">
    <property type="entry name" value="SAM-dependent_MTases_sf"/>
</dbReference>
<dbReference type="InterPro" id="IPR018391">
    <property type="entry name" value="PQQ_b-propeller_rpt"/>
</dbReference>
<proteinExistence type="predicted"/>
<reference evidence="2" key="1">
    <citation type="submission" date="2018-05" db="EMBL/GenBank/DDBJ databases">
        <authorList>
            <person name="Lanie J.A."/>
            <person name="Ng W.-L."/>
            <person name="Kazmierczak K.M."/>
            <person name="Andrzejewski T.M."/>
            <person name="Davidsen T.M."/>
            <person name="Wayne K.J."/>
            <person name="Tettelin H."/>
            <person name="Glass J.I."/>
            <person name="Rusch D."/>
            <person name="Podicherti R."/>
            <person name="Tsui H.-C.T."/>
            <person name="Winkler M.E."/>
        </authorList>
    </citation>
    <scope>NUCLEOTIDE SEQUENCE</scope>
</reference>